<organism evidence="4 5">
    <name type="scientific">Novosphingobium anseongense</name>
    <dbReference type="NCBI Taxonomy" id="3133436"/>
    <lineage>
        <taxon>Bacteria</taxon>
        <taxon>Pseudomonadati</taxon>
        <taxon>Pseudomonadota</taxon>
        <taxon>Alphaproteobacteria</taxon>
        <taxon>Sphingomonadales</taxon>
        <taxon>Sphingomonadaceae</taxon>
        <taxon>Novosphingobium</taxon>
    </lineage>
</organism>
<feature type="compositionally biased region" description="Basic and acidic residues" evidence="2">
    <location>
        <begin position="32"/>
        <end position="48"/>
    </location>
</feature>
<protein>
    <submittedName>
        <fullName evidence="4">Uncharacterized protein</fullName>
    </submittedName>
</protein>
<name>A0ABU8S0B0_9SPHN</name>
<keyword evidence="1" id="KW-0175">Coiled coil</keyword>
<dbReference type="Proteomes" id="UP001361239">
    <property type="component" value="Unassembled WGS sequence"/>
</dbReference>
<dbReference type="RefSeq" id="WP_339588716.1">
    <property type="nucleotide sequence ID" value="NZ_JBBHJZ010000004.1"/>
</dbReference>
<keyword evidence="3" id="KW-0732">Signal</keyword>
<comment type="caution">
    <text evidence="4">The sequence shown here is derived from an EMBL/GenBank/DDBJ whole genome shotgun (WGS) entry which is preliminary data.</text>
</comment>
<feature type="region of interest" description="Disordered" evidence="2">
    <location>
        <begin position="26"/>
        <end position="51"/>
    </location>
</feature>
<keyword evidence="5" id="KW-1185">Reference proteome</keyword>
<feature type="chain" id="PRO_5046787922" evidence="3">
    <location>
        <begin position="27"/>
        <end position="137"/>
    </location>
</feature>
<feature type="signal peptide" evidence="3">
    <location>
        <begin position="1"/>
        <end position="26"/>
    </location>
</feature>
<gene>
    <name evidence="4" type="ORF">WG901_19145</name>
</gene>
<feature type="coiled-coil region" evidence="1">
    <location>
        <begin position="56"/>
        <end position="104"/>
    </location>
</feature>
<evidence type="ECO:0000313" key="4">
    <source>
        <dbReference type="EMBL" id="MEJ5978778.1"/>
    </source>
</evidence>
<dbReference type="EMBL" id="JBBHJZ010000004">
    <property type="protein sequence ID" value="MEJ5978778.1"/>
    <property type="molecule type" value="Genomic_DNA"/>
</dbReference>
<sequence>MTKFTKFAAPLAIAAAALSLAGAAQAQPYGGPRHDNRHDARGDNRNDAWRLTPARNNEIRQDINSLDNTITRAAQRRTISQREAQGLRRQANEVKRLYAQYARNGLDRNEVRNLQQRVNSVRIALRMERRDWDGRRG</sequence>
<proteinExistence type="predicted"/>
<evidence type="ECO:0000256" key="3">
    <source>
        <dbReference type="SAM" id="SignalP"/>
    </source>
</evidence>
<accession>A0ABU8S0B0</accession>
<evidence type="ECO:0000256" key="1">
    <source>
        <dbReference type="SAM" id="Coils"/>
    </source>
</evidence>
<evidence type="ECO:0000313" key="5">
    <source>
        <dbReference type="Proteomes" id="UP001361239"/>
    </source>
</evidence>
<reference evidence="4 5" key="1">
    <citation type="submission" date="2024-03" db="EMBL/GenBank/DDBJ databases">
        <authorList>
            <person name="Jo J.-H."/>
        </authorList>
    </citation>
    <scope>NUCLEOTIDE SEQUENCE [LARGE SCALE GENOMIC DNA]</scope>
    <source>
        <strain evidence="4 5">PS1R-30</strain>
    </source>
</reference>
<evidence type="ECO:0000256" key="2">
    <source>
        <dbReference type="SAM" id="MobiDB-lite"/>
    </source>
</evidence>